<evidence type="ECO:0000313" key="2">
    <source>
        <dbReference type="Proteomes" id="UP000032417"/>
    </source>
</evidence>
<dbReference type="OrthoDB" id="9802385at2"/>
<name>A0A098C0X5_9BACT</name>
<proteinExistence type="predicted"/>
<dbReference type="Proteomes" id="UP000032417">
    <property type="component" value="Chromosome 1"/>
</dbReference>
<dbReference type="GO" id="GO:0008893">
    <property type="term" value="F:guanosine-3',5'-bis(diphosphate) 3'-diphosphatase activity"/>
    <property type="evidence" value="ECO:0007669"/>
    <property type="project" value="TreeGrafter"/>
</dbReference>
<organism evidence="1 2">
    <name type="scientific">Fermentimonas caenicola</name>
    <dbReference type="NCBI Taxonomy" id="1562970"/>
    <lineage>
        <taxon>Bacteria</taxon>
        <taxon>Pseudomonadati</taxon>
        <taxon>Bacteroidota</taxon>
        <taxon>Bacteroidia</taxon>
        <taxon>Bacteroidales</taxon>
        <taxon>Dysgonomonadaceae</taxon>
        <taxon>Fermentimonas</taxon>
    </lineage>
</organism>
<accession>A0A098C0X5</accession>
<dbReference type="SUPFAM" id="SSF109604">
    <property type="entry name" value="HD-domain/PDEase-like"/>
    <property type="match status" value="1"/>
</dbReference>
<dbReference type="PANTHER" id="PTHR46246:SF1">
    <property type="entry name" value="GUANOSINE-3',5'-BIS(DIPHOSPHATE) 3'-PYROPHOSPHOHYDROLASE MESH1"/>
    <property type="match status" value="1"/>
</dbReference>
<reference evidence="1 2" key="1">
    <citation type="submission" date="2014-08" db="EMBL/GenBank/DDBJ databases">
        <authorList>
            <person name="Wibberg D."/>
        </authorList>
    </citation>
    <scope>NUCLEOTIDE SEQUENCE [LARGE SCALE GENOMIC DNA]</scope>
    <source>
        <strain evidence="2">ING2-E5B</strain>
    </source>
</reference>
<protein>
    <recommendedName>
        <fullName evidence="3">Metal dependent phosphohydrolase</fullName>
    </recommendedName>
</protein>
<dbReference type="KEGG" id="pbt:ING2E5B_1331"/>
<dbReference type="InterPro" id="IPR052194">
    <property type="entry name" value="MESH1"/>
</dbReference>
<dbReference type="AlphaFoldDB" id="A0A098C0X5"/>
<keyword evidence="2" id="KW-1185">Reference proteome</keyword>
<evidence type="ECO:0000313" key="1">
    <source>
        <dbReference type="EMBL" id="CEA16081.1"/>
    </source>
</evidence>
<dbReference type="PANTHER" id="PTHR46246">
    <property type="entry name" value="GUANOSINE-3',5'-BIS(DIPHOSPHATE) 3'-PYROPHOSPHOHYDROLASE MESH1"/>
    <property type="match status" value="1"/>
</dbReference>
<dbReference type="EMBL" id="LN515532">
    <property type="protein sequence ID" value="CEA16081.1"/>
    <property type="molecule type" value="Genomic_DNA"/>
</dbReference>
<sequence>MNLKDQLSRAIELAIEAHDGQLDTHNGRPYIEHPFRVMNAGFTLHEKITGILHDVIEDTDVTLDQLREEGFSDTIIDSVDAMTRRDNESYDDYIIRLQANPIAVRVKINDLTDNMDIRRWDEIQYHDLARLQKYLEAYKKLTEKE</sequence>
<dbReference type="PATRIC" id="fig|1562970.3.peg.1318"/>
<dbReference type="Gene3D" id="1.10.3210.10">
    <property type="entry name" value="Hypothetical protein af1432"/>
    <property type="match status" value="1"/>
</dbReference>
<gene>
    <name evidence="1" type="ORF">ING2E5B_1331</name>
</gene>
<evidence type="ECO:0008006" key="3">
    <source>
        <dbReference type="Google" id="ProtNLM"/>
    </source>
</evidence>
<dbReference type="HOGENOM" id="CLU_109398_2_0_10"/>
<dbReference type="STRING" id="1562970.ING2E5B_1331"/>